<dbReference type="EMBL" id="GG693889">
    <property type="protein sequence ID" value="EES51500.1"/>
    <property type="molecule type" value="Genomic_DNA"/>
</dbReference>
<dbReference type="PIRSF" id="PIRSF037112">
    <property type="entry name" value="Antirestriction_ArdC"/>
    <property type="match status" value="1"/>
</dbReference>
<evidence type="ECO:0000259" key="2">
    <source>
        <dbReference type="Pfam" id="PF18818"/>
    </source>
</evidence>
<evidence type="ECO:0000259" key="1">
    <source>
        <dbReference type="Pfam" id="PF08401"/>
    </source>
</evidence>
<keyword evidence="4" id="KW-1185">Reference proteome</keyword>
<dbReference type="Pfam" id="PF08401">
    <property type="entry name" value="ArdcN"/>
    <property type="match status" value="1"/>
</dbReference>
<organism evidence="3 4">
    <name type="scientific">Leptospirillum ferrodiazotrophum</name>
    <dbReference type="NCBI Taxonomy" id="412449"/>
    <lineage>
        <taxon>Bacteria</taxon>
        <taxon>Pseudomonadati</taxon>
        <taxon>Nitrospirota</taxon>
        <taxon>Nitrospiria</taxon>
        <taxon>Nitrospirales</taxon>
        <taxon>Nitrospiraceae</taxon>
        <taxon>Leptospirillum</taxon>
    </lineage>
</organism>
<protein>
    <recommendedName>
        <fullName evidence="5">Antirestriction protein ArdC</fullName>
    </recommendedName>
</protein>
<dbReference type="Proteomes" id="UP000009374">
    <property type="component" value="Unassembled WGS sequence"/>
</dbReference>
<sequence>MSAERKSDVKDARKVIVDKIIEGLEKGEIPWKKPWKDRAFSGMPRNAVSGRPYHGMNVLLLMSAGRTDPRWCTYEAAKKSGWQVKSGERATPIVRCSQVTKTKMVKEKETDPETGEIREKEVEKKVSYWMFKLWKVFNAEQLDGIPSLTVEEERQIRPTDDDVKNKISEVLSRIPGVSLHFGGNEAYYSSKGDFIRLPEASQFEDQAGLLGVFAHEATHATGVESRLDREEFRKYHGSLEERAREELVAEIGSALLCGELGVPDDIDRNVGYIGSWIKQLKDDPRSLFIAVAKAEKAVDLLQGRLDLNEERQARKCREKPLASAEALPSLSSLQEEEVLLPSLADLPRASAENLASDPSL</sequence>
<gene>
    <name evidence="3" type="ORF">UBAL3_96120045</name>
</gene>
<evidence type="ECO:0008006" key="5">
    <source>
        <dbReference type="Google" id="ProtNLM"/>
    </source>
</evidence>
<accession>C6I0Y1</accession>
<dbReference type="InterPro" id="IPR013610">
    <property type="entry name" value="ArdC_N"/>
</dbReference>
<dbReference type="Pfam" id="PF18818">
    <property type="entry name" value="MPTase-PolyVal"/>
    <property type="match status" value="1"/>
</dbReference>
<evidence type="ECO:0000313" key="3">
    <source>
        <dbReference type="EMBL" id="EES51500.1"/>
    </source>
</evidence>
<evidence type="ECO:0000313" key="4">
    <source>
        <dbReference type="Proteomes" id="UP000009374"/>
    </source>
</evidence>
<name>C6I0Y1_9BACT</name>
<reference evidence="3 4" key="1">
    <citation type="journal article" date="2009" name="Appl. Environ. Microbiol.">
        <title>Community genomic and proteomic analyses of chemoautotrophic iron-oxidizing "Leptospirillum rubarum" (Group II) and "Leptospirillum ferrodiazotrophum" (Group III) bacteria in acid mine drainage biofilms.</title>
        <authorList>
            <person name="Goltsman D.S."/>
            <person name="Denef V.J."/>
            <person name="Singer S.W."/>
            <person name="VerBerkmoes N.C."/>
            <person name="Lefsrud M."/>
            <person name="Mueller R.S."/>
            <person name="Dick G.J."/>
            <person name="Sun C.L."/>
            <person name="Wheeler K.E."/>
            <person name="Zemla A."/>
            <person name="Baker B.J."/>
            <person name="Hauser L."/>
            <person name="Land M."/>
            <person name="Shah M.B."/>
            <person name="Thelen M.P."/>
            <person name="Hettich R.L."/>
            <person name="Banfield J.F."/>
        </authorList>
    </citation>
    <scope>NUCLEOTIDE SEQUENCE [LARGE SCALE GENOMIC DNA]</scope>
</reference>
<dbReference type="AlphaFoldDB" id="C6I0Y1"/>
<feature type="domain" description="Polyvalent protein metallopeptidase" evidence="2">
    <location>
        <begin position="174"/>
        <end position="292"/>
    </location>
</feature>
<dbReference type="InterPro" id="IPR017113">
    <property type="entry name" value="Antirestriction_ArdC"/>
</dbReference>
<proteinExistence type="predicted"/>
<feature type="domain" description="N-terminal" evidence="1">
    <location>
        <begin position="10"/>
        <end position="137"/>
    </location>
</feature>
<dbReference type="InterPro" id="IPR041459">
    <property type="entry name" value="MPTase-PolyVal"/>
</dbReference>
<dbReference type="GO" id="GO:0003697">
    <property type="term" value="F:single-stranded DNA binding"/>
    <property type="evidence" value="ECO:0007669"/>
    <property type="project" value="InterPro"/>
</dbReference>